<name>A0A517P233_9BACT</name>
<dbReference type="Proteomes" id="UP000319817">
    <property type="component" value="Chromosome"/>
</dbReference>
<dbReference type="Pfam" id="PF04972">
    <property type="entry name" value="BON"/>
    <property type="match status" value="1"/>
</dbReference>
<evidence type="ECO:0000313" key="3">
    <source>
        <dbReference type="Proteomes" id="UP000319817"/>
    </source>
</evidence>
<feature type="domain" description="BON" evidence="1">
    <location>
        <begin position="40"/>
        <end position="90"/>
    </location>
</feature>
<organism evidence="2 3">
    <name type="scientific">Stieleria marina</name>
    <dbReference type="NCBI Taxonomy" id="1930275"/>
    <lineage>
        <taxon>Bacteria</taxon>
        <taxon>Pseudomonadati</taxon>
        <taxon>Planctomycetota</taxon>
        <taxon>Planctomycetia</taxon>
        <taxon>Pirellulales</taxon>
        <taxon>Pirellulaceae</taxon>
        <taxon>Stieleria</taxon>
    </lineage>
</organism>
<accession>A0A517P233</accession>
<proteinExistence type="predicted"/>
<gene>
    <name evidence="2" type="ORF">K239x_54550</name>
</gene>
<keyword evidence="3" id="KW-1185">Reference proteome</keyword>
<dbReference type="AlphaFoldDB" id="A0A517P233"/>
<evidence type="ECO:0000313" key="2">
    <source>
        <dbReference type="EMBL" id="QDT13437.1"/>
    </source>
</evidence>
<sequence>MAQIRANFVRGRKVRSHSFKHSPANPEPLSARVERIIRRFGFEGVHVSSDQSWHVTLTGIVDDVNDRALLVAIARTTPGVTVVRSEITVSKPNLTDIPS</sequence>
<dbReference type="EMBL" id="CP036526">
    <property type="protein sequence ID" value="QDT13437.1"/>
    <property type="molecule type" value="Genomic_DNA"/>
</dbReference>
<evidence type="ECO:0000259" key="1">
    <source>
        <dbReference type="Pfam" id="PF04972"/>
    </source>
</evidence>
<dbReference type="InterPro" id="IPR007055">
    <property type="entry name" value="BON_dom"/>
</dbReference>
<dbReference type="OrthoDB" id="278703at2"/>
<protein>
    <submittedName>
        <fullName evidence="2">BON domain protein</fullName>
    </submittedName>
</protein>
<dbReference type="Gene3D" id="3.30.1340.30">
    <property type="match status" value="1"/>
</dbReference>
<reference evidence="2 3" key="1">
    <citation type="submission" date="2019-02" db="EMBL/GenBank/DDBJ databases">
        <title>Deep-cultivation of Planctomycetes and their phenomic and genomic characterization uncovers novel biology.</title>
        <authorList>
            <person name="Wiegand S."/>
            <person name="Jogler M."/>
            <person name="Boedeker C."/>
            <person name="Pinto D."/>
            <person name="Vollmers J."/>
            <person name="Rivas-Marin E."/>
            <person name="Kohn T."/>
            <person name="Peeters S.H."/>
            <person name="Heuer A."/>
            <person name="Rast P."/>
            <person name="Oberbeckmann S."/>
            <person name="Bunk B."/>
            <person name="Jeske O."/>
            <person name="Meyerdierks A."/>
            <person name="Storesund J.E."/>
            <person name="Kallscheuer N."/>
            <person name="Luecker S."/>
            <person name="Lage O.M."/>
            <person name="Pohl T."/>
            <person name="Merkel B.J."/>
            <person name="Hornburger P."/>
            <person name="Mueller R.-W."/>
            <person name="Bruemmer F."/>
            <person name="Labrenz M."/>
            <person name="Spormann A.M."/>
            <person name="Op den Camp H."/>
            <person name="Overmann J."/>
            <person name="Amann R."/>
            <person name="Jetten M.S.M."/>
            <person name="Mascher T."/>
            <person name="Medema M.H."/>
            <person name="Devos D.P."/>
            <person name="Kaster A.-K."/>
            <person name="Ovreas L."/>
            <person name="Rohde M."/>
            <person name="Galperin M.Y."/>
            <person name="Jogler C."/>
        </authorList>
    </citation>
    <scope>NUCLEOTIDE SEQUENCE [LARGE SCALE GENOMIC DNA]</scope>
    <source>
        <strain evidence="2 3">K23_9</strain>
    </source>
</reference>